<organism evidence="3">
    <name type="scientific">Halobacterium sp. NMX12-1</name>
    <dbReference type="NCBI Taxonomy" id="3166650"/>
    <lineage>
        <taxon>Archaea</taxon>
        <taxon>Methanobacteriati</taxon>
        <taxon>Methanobacteriota</taxon>
        <taxon>Stenosarchaea group</taxon>
        <taxon>Halobacteria</taxon>
        <taxon>Halobacteriales</taxon>
        <taxon>Halobacteriaceae</taxon>
        <taxon>Halobacterium</taxon>
    </lineage>
</organism>
<dbReference type="Gene3D" id="1.10.287.70">
    <property type="match status" value="1"/>
</dbReference>
<dbReference type="AlphaFoldDB" id="A0AAU8CBC0"/>
<dbReference type="GeneID" id="91109938"/>
<protein>
    <submittedName>
        <fullName evidence="3">Potassium channel family protein</fullName>
    </submittedName>
</protein>
<keyword evidence="1" id="KW-0472">Membrane</keyword>
<dbReference type="RefSeq" id="WP_353633925.1">
    <property type="nucleotide sequence ID" value="NZ_CP159204.1"/>
</dbReference>
<feature type="transmembrane region" description="Helical" evidence="1">
    <location>
        <begin position="56"/>
        <end position="80"/>
    </location>
</feature>
<keyword evidence="1" id="KW-1133">Transmembrane helix</keyword>
<feature type="transmembrane region" description="Helical" evidence="1">
    <location>
        <begin position="126"/>
        <end position="151"/>
    </location>
</feature>
<dbReference type="KEGG" id="hanx:ABSL23_12280"/>
<sequence>MNVAYSLLGTAILAVAVVDVLWTTLWVDGGSGPLSSRLTAALWRGLRRAGDGRSRALSLAGPLMLVATLGAWVVAIWGGWTLVFAGAEGALVNTREPVAVTWPGRVYFVAYTMFTMGNGDYYPATAGWQVATALTTASGMLFVTMGVSYVLSVLGCVAEKRAFANAVTGLGERGETIVARGYSGDFDALHHSLSSLAGDLDLLAEQHLAYPILNYYHCEQPAQAAVVGVAVLDDALTLLRFGVPEGDRPNRALLEAARAANANYLASLNESLTEDVDRPLPPPDLDALRDAGVPTVTDGAFDAAVADLDDHRTTVREVVVADAWAWPPLDR</sequence>
<feature type="transmembrane region" description="Helical" evidence="1">
    <location>
        <begin position="6"/>
        <end position="27"/>
    </location>
</feature>
<feature type="domain" description="Potassium channel" evidence="2">
    <location>
        <begin position="85"/>
        <end position="154"/>
    </location>
</feature>
<reference evidence="3" key="1">
    <citation type="submission" date="2024-06" db="EMBL/GenBank/DDBJ databases">
        <title>Genome Sequence of an extremely halophilic archaeon isolated from Permian era halite, Salado Formation, Carlsbad, New Mexico: Halobacterium sp. strain NMX12-1.</title>
        <authorList>
            <person name="Sotoa L."/>
            <person name="DasSarma P."/>
            <person name="Anton B.P."/>
            <person name="Vincze T."/>
            <person name="Verma I."/>
            <person name="Eralp B."/>
            <person name="Powers D.W."/>
            <person name="Dozier B.L."/>
            <person name="Roberts R.J."/>
            <person name="DasSarma S."/>
        </authorList>
    </citation>
    <scope>NUCLEOTIDE SEQUENCE</scope>
    <source>
        <strain evidence="3">NMX12-1</strain>
    </source>
</reference>
<evidence type="ECO:0000313" key="3">
    <source>
        <dbReference type="EMBL" id="XCF16007.1"/>
    </source>
</evidence>
<keyword evidence="3" id="KW-0406">Ion transport</keyword>
<evidence type="ECO:0000259" key="2">
    <source>
        <dbReference type="Pfam" id="PF07885"/>
    </source>
</evidence>
<dbReference type="SUPFAM" id="SSF81324">
    <property type="entry name" value="Voltage-gated potassium channels"/>
    <property type="match status" value="1"/>
</dbReference>
<dbReference type="EMBL" id="CP159204">
    <property type="protein sequence ID" value="XCF16007.1"/>
    <property type="molecule type" value="Genomic_DNA"/>
</dbReference>
<keyword evidence="3" id="KW-0813">Transport</keyword>
<keyword evidence="3" id="KW-0407">Ion channel</keyword>
<keyword evidence="1" id="KW-0812">Transmembrane</keyword>
<dbReference type="InterPro" id="IPR013099">
    <property type="entry name" value="K_chnl_dom"/>
</dbReference>
<accession>A0AAU8CBC0</accession>
<gene>
    <name evidence="3" type="ORF">ABSL23_12280</name>
</gene>
<proteinExistence type="predicted"/>
<evidence type="ECO:0000256" key="1">
    <source>
        <dbReference type="SAM" id="Phobius"/>
    </source>
</evidence>
<name>A0AAU8CBC0_9EURY</name>
<dbReference type="GO" id="GO:0034220">
    <property type="term" value="P:monoatomic ion transmembrane transport"/>
    <property type="evidence" value="ECO:0007669"/>
    <property type="project" value="UniProtKB-KW"/>
</dbReference>
<dbReference type="Pfam" id="PF07885">
    <property type="entry name" value="Ion_trans_2"/>
    <property type="match status" value="1"/>
</dbReference>